<dbReference type="Proteomes" id="UP001202180">
    <property type="component" value="Unassembled WGS sequence"/>
</dbReference>
<dbReference type="PANTHER" id="PTHR47791:SF4">
    <property type="entry name" value="(PUTATIVE SECRETED PROTEIN)-RELATED"/>
    <property type="match status" value="1"/>
</dbReference>
<dbReference type="InterPro" id="IPR053169">
    <property type="entry name" value="MUG_Protein"/>
</dbReference>
<reference evidence="2 3" key="1">
    <citation type="submission" date="2022-04" db="EMBL/GenBank/DDBJ databases">
        <title>Spirosoma sp. strain RP8 genome sequencing and assembly.</title>
        <authorList>
            <person name="Jung Y."/>
        </authorList>
    </citation>
    <scope>NUCLEOTIDE SEQUENCE [LARGE SCALE GENOMIC DNA]</scope>
    <source>
        <strain evidence="2 3">RP8</strain>
    </source>
</reference>
<feature type="signal peptide" evidence="1">
    <location>
        <begin position="1"/>
        <end position="20"/>
    </location>
</feature>
<comment type="caution">
    <text evidence="2">The sequence shown here is derived from an EMBL/GenBank/DDBJ whole genome shotgun (WGS) entry which is preliminary data.</text>
</comment>
<protein>
    <submittedName>
        <fullName evidence="2">Glycoside hydrolase family 76 protein</fullName>
    </submittedName>
</protein>
<keyword evidence="1" id="KW-0732">Signal</keyword>
<keyword evidence="2" id="KW-0378">Hydrolase</keyword>
<evidence type="ECO:0000256" key="1">
    <source>
        <dbReference type="SAM" id="SignalP"/>
    </source>
</evidence>
<evidence type="ECO:0000313" key="3">
    <source>
        <dbReference type="Proteomes" id="UP001202180"/>
    </source>
</evidence>
<dbReference type="SUPFAM" id="SSF48208">
    <property type="entry name" value="Six-hairpin glycosidases"/>
    <property type="match status" value="1"/>
</dbReference>
<organism evidence="2 3">
    <name type="scientific">Spirosoma liriopis</name>
    <dbReference type="NCBI Taxonomy" id="2937440"/>
    <lineage>
        <taxon>Bacteria</taxon>
        <taxon>Pseudomonadati</taxon>
        <taxon>Bacteroidota</taxon>
        <taxon>Cytophagia</taxon>
        <taxon>Cytophagales</taxon>
        <taxon>Cytophagaceae</taxon>
        <taxon>Spirosoma</taxon>
    </lineage>
</organism>
<dbReference type="PROSITE" id="PS51257">
    <property type="entry name" value="PROKAR_LIPOPROTEIN"/>
    <property type="match status" value="1"/>
</dbReference>
<dbReference type="RefSeq" id="WP_248479339.1">
    <property type="nucleotide sequence ID" value="NZ_JALPRF010000004.1"/>
</dbReference>
<dbReference type="Pfam" id="PF03663">
    <property type="entry name" value="Glyco_hydro_76"/>
    <property type="match status" value="1"/>
</dbReference>
<dbReference type="PANTHER" id="PTHR47791">
    <property type="entry name" value="MEIOTICALLY UP-REGULATED GENE 191 PROTEIN"/>
    <property type="match status" value="1"/>
</dbReference>
<proteinExistence type="predicted"/>
<feature type="chain" id="PRO_5046512295" evidence="1">
    <location>
        <begin position="21"/>
        <end position="404"/>
    </location>
</feature>
<dbReference type="InterPro" id="IPR008928">
    <property type="entry name" value="6-hairpin_glycosidase_sf"/>
</dbReference>
<keyword evidence="3" id="KW-1185">Reference proteome</keyword>
<sequence length="404" mass="45135">MRNFLFYGLWLIVAATLVTACGDKQSPSPVAEPDTTTPTVPTPTVSRYRTAAQKSHAYVLANLLTPYKSYRVNATTDPTSAFEWYNTSQIYADAAMVSIGETSHATYMNDSFNWMSHFWDDTSPIGGYFGFVRVDGSEKGSDSLKYIDDNALSGVVYLDAYEVSTGAMKAAYLDKAKACANWLIKSGAWDTTFDGGFWWNTAKTVKPTQSNGLAMQLFARLYALTGEAVYREWATAVDKWLSTKLYESSTGLFVWQIDRAGKRFTEKFTYDNAIMVEAFLVYGQAMKDPSYLVKAQALGNAMNRTLWDKTHNVYIFNTSDLRVTPAWCGWGSQAMIKLYEADQNTAWLGYAQGNIDAINTVLRDPASHGYYQFASLNGAGRYANIEGVDVAWMQRIQALLSTYR</sequence>
<name>A0ABT0HSY9_9BACT</name>
<evidence type="ECO:0000313" key="2">
    <source>
        <dbReference type="EMBL" id="MCK8494753.1"/>
    </source>
</evidence>
<gene>
    <name evidence="2" type="ORF">M0L20_22990</name>
</gene>
<dbReference type="Gene3D" id="1.50.10.20">
    <property type="match status" value="1"/>
</dbReference>
<dbReference type="GO" id="GO:0016787">
    <property type="term" value="F:hydrolase activity"/>
    <property type="evidence" value="ECO:0007669"/>
    <property type="project" value="UniProtKB-KW"/>
</dbReference>
<dbReference type="EMBL" id="JALPRF010000004">
    <property type="protein sequence ID" value="MCK8494753.1"/>
    <property type="molecule type" value="Genomic_DNA"/>
</dbReference>
<accession>A0ABT0HSY9</accession>
<dbReference type="InterPro" id="IPR005198">
    <property type="entry name" value="Glyco_hydro_76"/>
</dbReference>